<proteinExistence type="predicted"/>
<evidence type="ECO:0000313" key="2">
    <source>
        <dbReference type="EMBL" id="RDB37126.1"/>
    </source>
</evidence>
<dbReference type="PROSITE" id="PS01044">
    <property type="entry name" value="SQUALEN_PHYTOEN_SYN_1"/>
    <property type="match status" value="1"/>
</dbReference>
<dbReference type="SFLD" id="SFLDS00005">
    <property type="entry name" value="Isoprenoid_Synthase_Type_I"/>
    <property type="match status" value="1"/>
</dbReference>
<dbReference type="SUPFAM" id="SSF48576">
    <property type="entry name" value="Terpenoid synthases"/>
    <property type="match status" value="1"/>
</dbReference>
<dbReference type="Gene3D" id="1.10.600.10">
    <property type="entry name" value="Farnesyl Diphosphate Synthase"/>
    <property type="match status" value="1"/>
</dbReference>
<reference evidence="2" key="1">
    <citation type="submission" date="2018-04" db="EMBL/GenBank/DDBJ databases">
        <title>Draft genome sequence of the Candidatus Spirobacillus cienkowskii, a pathogen of freshwater Daphnia species, reconstructed from hemolymph metagenomic reads.</title>
        <authorList>
            <person name="Bresciani L."/>
            <person name="Lemos L.N."/>
            <person name="Wale N."/>
            <person name="Lin J.Y."/>
            <person name="Fernandes G.R."/>
            <person name="Duffy M.A."/>
            <person name="Rodrigues J.M."/>
        </authorList>
    </citation>
    <scope>NUCLEOTIDE SEQUENCE [LARGE SCALE GENOMIC DNA]</scope>
    <source>
        <strain evidence="2">Binning01</strain>
    </source>
</reference>
<keyword evidence="3" id="KW-1185">Reference proteome</keyword>
<evidence type="ECO:0000313" key="3">
    <source>
        <dbReference type="Proteomes" id="UP000253934"/>
    </source>
</evidence>
<dbReference type="InterPro" id="IPR002060">
    <property type="entry name" value="Squ/phyt_synthse"/>
</dbReference>
<dbReference type="GO" id="GO:0045338">
    <property type="term" value="P:farnesyl diphosphate metabolic process"/>
    <property type="evidence" value="ECO:0007669"/>
    <property type="project" value="InterPro"/>
</dbReference>
<dbReference type="InterPro" id="IPR019845">
    <property type="entry name" value="Squalene/phytoene_synthase_CS"/>
</dbReference>
<dbReference type="Proteomes" id="UP000253934">
    <property type="component" value="Unassembled WGS sequence"/>
</dbReference>
<dbReference type="PANTHER" id="PTHR11626:SF2">
    <property type="entry name" value="SQUALENE SYNTHASE"/>
    <property type="match status" value="1"/>
</dbReference>
<keyword evidence="1" id="KW-0808">Transferase</keyword>
<organism evidence="2 3">
    <name type="scientific">Spirobacillus cienkowskii</name>
    <dbReference type="NCBI Taxonomy" id="495820"/>
    <lineage>
        <taxon>Bacteria</taxon>
        <taxon>Pseudomonadati</taxon>
        <taxon>Bdellovibrionota</taxon>
        <taxon>Oligoflexia</taxon>
        <taxon>Silvanigrellales</taxon>
        <taxon>Spirobacillus</taxon>
    </lineage>
</organism>
<dbReference type="PANTHER" id="PTHR11626">
    <property type="entry name" value="FARNESYL-DIPHOSPHATE FARNESYLTRANSFERASE"/>
    <property type="match status" value="1"/>
</dbReference>
<gene>
    <name evidence="2" type="ORF">DCC88_01645</name>
</gene>
<comment type="caution">
    <text evidence="2">The sequence shown here is derived from an EMBL/GenBank/DDBJ whole genome shotgun (WGS) entry which is preliminary data.</text>
</comment>
<dbReference type="GO" id="GO:0051996">
    <property type="term" value="F:squalene synthase [NAD(P)H] activity"/>
    <property type="evidence" value="ECO:0007669"/>
    <property type="project" value="InterPro"/>
</dbReference>
<dbReference type="InterPro" id="IPR008949">
    <property type="entry name" value="Isoprenoid_synthase_dom_sf"/>
</dbReference>
<dbReference type="SFLD" id="SFLDG01018">
    <property type="entry name" value="Squalene/Phytoene_Synthase_Lik"/>
    <property type="match status" value="1"/>
</dbReference>
<dbReference type="AlphaFoldDB" id="A0A369L0Z5"/>
<evidence type="ECO:0000256" key="1">
    <source>
        <dbReference type="ARBA" id="ARBA00022679"/>
    </source>
</evidence>
<accession>A0A369L0Z5</accession>
<dbReference type="Pfam" id="PF00494">
    <property type="entry name" value="SQS_PSY"/>
    <property type="match status" value="1"/>
</dbReference>
<dbReference type="InterPro" id="IPR044844">
    <property type="entry name" value="Trans_IPPS_euk-type"/>
</dbReference>
<name>A0A369L0Z5_9BACT</name>
<protein>
    <submittedName>
        <fullName evidence="2">Phytoene/squalene synthase family protein</fullName>
    </submittedName>
</protein>
<sequence length="345" mass="39718">MNTRKSNDLQIELNYAESLNYCLNILPNVSRSFAIGIQFLSGELRKSVLVGYLLCRIIDTVEDDLSLSILQKEHYLKKFIDCFKSFEECTAYTKIAENLSGDKNHIQLVANSHKVFHLYFSLSQTTQLTLTRWVCEMAKGMISFIKRYPNGIRLATLDEYKEYCYYVAGTVGHLLTDLWKEYGSRVSINVFNKLQSNASVFGEALQTVNILKDIAWDAKQENSIYIPSDILKKYGVSHEAILNENLKIESQNAVREILNLAYNDIDIAINYLKNIPAFNFRIRFFCIFPLFLAIATLKKIENSENILTPEKVIKVSRSEVKKIKIYSILCALSNFFIDRSVKKIF</sequence>
<dbReference type="EMBL" id="QOVW01000008">
    <property type="protein sequence ID" value="RDB37126.1"/>
    <property type="molecule type" value="Genomic_DNA"/>
</dbReference>